<evidence type="ECO:0000313" key="3">
    <source>
        <dbReference type="EMBL" id="SUZ75785.1"/>
    </source>
</evidence>
<evidence type="ECO:0000256" key="2">
    <source>
        <dbReference type="ARBA" id="ARBA00022801"/>
    </source>
</evidence>
<comment type="similarity">
    <text evidence="1">Belongs to the 4-hydroxybenzoyl-CoA thioesterase family.</text>
</comment>
<proteinExistence type="inferred from homology"/>
<dbReference type="PANTHER" id="PTHR31793">
    <property type="entry name" value="4-HYDROXYBENZOYL-COA THIOESTERASE FAMILY MEMBER"/>
    <property type="match status" value="1"/>
</dbReference>
<keyword evidence="2" id="KW-0378">Hydrolase</keyword>
<dbReference type="InterPro" id="IPR029069">
    <property type="entry name" value="HotDog_dom_sf"/>
</dbReference>
<protein>
    <recommendedName>
        <fullName evidence="4">Thioesterase domain-containing protein</fullName>
    </recommendedName>
</protein>
<dbReference type="GO" id="GO:0047617">
    <property type="term" value="F:fatty acyl-CoA hydrolase activity"/>
    <property type="evidence" value="ECO:0007669"/>
    <property type="project" value="TreeGrafter"/>
</dbReference>
<dbReference type="AlphaFoldDB" id="A0A381Q8X1"/>
<dbReference type="PANTHER" id="PTHR31793:SF27">
    <property type="entry name" value="NOVEL THIOESTERASE SUPERFAMILY DOMAIN AND SAPOSIN A-TYPE DOMAIN CONTAINING PROTEIN (0610012H03RIK)"/>
    <property type="match status" value="1"/>
</dbReference>
<dbReference type="SUPFAM" id="SSF54637">
    <property type="entry name" value="Thioesterase/thiol ester dehydrase-isomerase"/>
    <property type="match status" value="1"/>
</dbReference>
<organism evidence="3">
    <name type="scientific">marine metagenome</name>
    <dbReference type="NCBI Taxonomy" id="408172"/>
    <lineage>
        <taxon>unclassified sequences</taxon>
        <taxon>metagenomes</taxon>
        <taxon>ecological metagenomes</taxon>
    </lineage>
</organism>
<dbReference type="CDD" id="cd00586">
    <property type="entry name" value="4HBT"/>
    <property type="match status" value="1"/>
</dbReference>
<evidence type="ECO:0008006" key="4">
    <source>
        <dbReference type="Google" id="ProtNLM"/>
    </source>
</evidence>
<dbReference type="Pfam" id="PF13279">
    <property type="entry name" value="4HBT_2"/>
    <property type="match status" value="1"/>
</dbReference>
<name>A0A381Q8X1_9ZZZZ</name>
<accession>A0A381Q8X1</accession>
<reference evidence="3" key="1">
    <citation type="submission" date="2018-05" db="EMBL/GenBank/DDBJ databases">
        <authorList>
            <person name="Lanie J.A."/>
            <person name="Ng W.-L."/>
            <person name="Kazmierczak K.M."/>
            <person name="Andrzejewski T.M."/>
            <person name="Davidsen T.M."/>
            <person name="Wayne K.J."/>
            <person name="Tettelin H."/>
            <person name="Glass J.I."/>
            <person name="Rusch D."/>
            <person name="Podicherti R."/>
            <person name="Tsui H.-C.T."/>
            <person name="Winkler M.E."/>
        </authorList>
    </citation>
    <scope>NUCLEOTIDE SEQUENCE</scope>
</reference>
<evidence type="ECO:0000256" key="1">
    <source>
        <dbReference type="ARBA" id="ARBA00005953"/>
    </source>
</evidence>
<sequence>MNSLRDSQDNSILSFIMEWQLLRRADFDFWTRMRSRWRDMDTLGHINHAAYLTYMESARVDVYFELGYRGIRKDEEESTILGSMEVNYHHQAAHPTQLEIGHRISRVGGKSFDFIAGVFQEGQDSPLCTALFKMVAFNYSQNQAIPVPIKIKELCRPIVL</sequence>
<dbReference type="InterPro" id="IPR050563">
    <property type="entry name" value="4-hydroxybenzoyl-CoA_TE"/>
</dbReference>
<dbReference type="EMBL" id="UINC01001259">
    <property type="protein sequence ID" value="SUZ75785.1"/>
    <property type="molecule type" value="Genomic_DNA"/>
</dbReference>
<gene>
    <name evidence="3" type="ORF">METZ01_LOCUS28639</name>
</gene>
<dbReference type="Gene3D" id="3.10.129.10">
    <property type="entry name" value="Hotdog Thioesterase"/>
    <property type="match status" value="1"/>
</dbReference>